<evidence type="ECO:0000313" key="4">
    <source>
        <dbReference type="Proteomes" id="UP001605036"/>
    </source>
</evidence>
<dbReference type="PANTHER" id="PTHR31307">
    <property type="entry name" value="TRIHELIX TRANSCRIPTION FACTOR ASIL2"/>
    <property type="match status" value="1"/>
</dbReference>
<feature type="domain" description="Myb/SANT-like DNA-binding" evidence="2">
    <location>
        <begin position="33"/>
        <end position="120"/>
    </location>
</feature>
<comment type="caution">
    <text evidence="3">The sequence shown here is derived from an EMBL/GenBank/DDBJ whole genome shotgun (WGS) entry which is preliminary data.</text>
</comment>
<name>A0ABD1XPT4_9MARC</name>
<dbReference type="EMBL" id="JBHFFA010000007">
    <property type="protein sequence ID" value="KAL2610932.1"/>
    <property type="molecule type" value="Genomic_DNA"/>
</dbReference>
<accession>A0ABD1XPT4</accession>
<gene>
    <name evidence="3" type="ORF">R1flu_022624</name>
</gene>
<evidence type="ECO:0000259" key="2">
    <source>
        <dbReference type="Pfam" id="PF13837"/>
    </source>
</evidence>
<dbReference type="InterPro" id="IPR044822">
    <property type="entry name" value="Myb_DNA-bind_4"/>
</dbReference>
<sequence>MEHNVENNLNMENDTNRVLNFQTGLDGDSSALWPTARIWAFLDKFKEIKVDRSLHGNLKKRHWEEICHHINKSSFSAMLQDVQQVKNKLDNLKKKFRVEKAKQNSIGESVHTWEFYNLMYDLFGSSRKFIGIPNASDSGQRSMLNQSGPTTPIAR</sequence>
<evidence type="ECO:0000256" key="1">
    <source>
        <dbReference type="SAM" id="Coils"/>
    </source>
</evidence>
<evidence type="ECO:0000313" key="3">
    <source>
        <dbReference type="EMBL" id="KAL2610932.1"/>
    </source>
</evidence>
<proteinExistence type="predicted"/>
<dbReference type="AlphaFoldDB" id="A0ABD1XPT4"/>
<organism evidence="3 4">
    <name type="scientific">Riccia fluitans</name>
    <dbReference type="NCBI Taxonomy" id="41844"/>
    <lineage>
        <taxon>Eukaryota</taxon>
        <taxon>Viridiplantae</taxon>
        <taxon>Streptophyta</taxon>
        <taxon>Embryophyta</taxon>
        <taxon>Marchantiophyta</taxon>
        <taxon>Marchantiopsida</taxon>
        <taxon>Marchantiidae</taxon>
        <taxon>Marchantiales</taxon>
        <taxon>Ricciaceae</taxon>
        <taxon>Riccia</taxon>
    </lineage>
</organism>
<keyword evidence="1" id="KW-0175">Coiled coil</keyword>
<dbReference type="InterPro" id="IPR044823">
    <property type="entry name" value="ASIL1/2-like"/>
</dbReference>
<keyword evidence="4" id="KW-1185">Reference proteome</keyword>
<dbReference type="Proteomes" id="UP001605036">
    <property type="component" value="Unassembled WGS sequence"/>
</dbReference>
<feature type="coiled-coil region" evidence="1">
    <location>
        <begin position="75"/>
        <end position="102"/>
    </location>
</feature>
<dbReference type="Pfam" id="PF13837">
    <property type="entry name" value="Myb_DNA-bind_4"/>
    <property type="match status" value="1"/>
</dbReference>
<protein>
    <recommendedName>
        <fullName evidence="2">Myb/SANT-like DNA-binding domain-containing protein</fullName>
    </recommendedName>
</protein>
<dbReference type="PANTHER" id="PTHR31307:SF63">
    <property type="entry name" value="MYB_SANT-LIKE DNA-BINDING DOMAIN-CONTAINING PROTEIN"/>
    <property type="match status" value="1"/>
</dbReference>
<reference evidence="3 4" key="1">
    <citation type="submission" date="2024-09" db="EMBL/GenBank/DDBJ databases">
        <title>Chromosome-scale assembly of Riccia fluitans.</title>
        <authorList>
            <person name="Paukszto L."/>
            <person name="Sawicki J."/>
            <person name="Karawczyk K."/>
            <person name="Piernik-Szablinska J."/>
            <person name="Szczecinska M."/>
            <person name="Mazdziarz M."/>
        </authorList>
    </citation>
    <scope>NUCLEOTIDE SEQUENCE [LARGE SCALE GENOMIC DNA]</scope>
    <source>
        <strain evidence="3">Rf_01</strain>
        <tissue evidence="3">Aerial parts of the thallus</tissue>
    </source>
</reference>